<feature type="transmembrane region" description="Helical" evidence="7">
    <location>
        <begin position="267"/>
        <end position="289"/>
    </location>
</feature>
<dbReference type="GO" id="GO:0055085">
    <property type="term" value="P:transmembrane transport"/>
    <property type="evidence" value="ECO:0007669"/>
    <property type="project" value="InterPro"/>
</dbReference>
<sequence length="300" mass="32950">MNEGIENVKNIQKKRENRQIVNSMNEKLKRVFISIIVPILFLCIWTIAAKKIDNPIILPHISQVLDNFRHATNDFIGLGSIPKNILVSLVRVLLGYVIGVIIALPLGILMGYKENISLLFSTFINIFRPVPALGWVPLILAWFGVASLATLFKIPYGPKQVFFDNFKFAMIFIIGIGTFFPVVSGAAFGVKNVPNTLIESAKVLGASNKDIFFKILLPGAGPNIVNGLRGGLGSAWGCLVAAEMLPGSLSGVGYMITHAYELARTDLVITGIICIGLVGALLDYIFILVERKHFVWVSRR</sequence>
<dbReference type="InterPro" id="IPR035906">
    <property type="entry name" value="MetI-like_sf"/>
</dbReference>
<feature type="transmembrane region" description="Helical" evidence="7">
    <location>
        <begin position="93"/>
        <end position="112"/>
    </location>
</feature>
<evidence type="ECO:0000256" key="3">
    <source>
        <dbReference type="ARBA" id="ARBA00022475"/>
    </source>
</evidence>
<dbReference type="PANTHER" id="PTHR30151:SF0">
    <property type="entry name" value="ABC TRANSPORTER PERMEASE PROTEIN MJ0413-RELATED"/>
    <property type="match status" value="1"/>
</dbReference>
<organism evidence="9 10">
    <name type="scientific">Keratinibaculum paraultunense</name>
    <dbReference type="NCBI Taxonomy" id="1278232"/>
    <lineage>
        <taxon>Bacteria</taxon>
        <taxon>Bacillati</taxon>
        <taxon>Bacillota</taxon>
        <taxon>Tissierellia</taxon>
        <taxon>Tissierellales</taxon>
        <taxon>Tepidimicrobiaceae</taxon>
        <taxon>Keratinibaculum</taxon>
    </lineage>
</organism>
<keyword evidence="3" id="KW-1003">Cell membrane</keyword>
<accession>A0A4R3L4F1</accession>
<feature type="transmembrane region" description="Helical" evidence="7">
    <location>
        <begin position="168"/>
        <end position="190"/>
    </location>
</feature>
<comment type="subcellular location">
    <subcellularLocation>
        <location evidence="1 7">Cell membrane</location>
        <topology evidence="1 7">Multi-pass membrane protein</topology>
    </subcellularLocation>
</comment>
<protein>
    <submittedName>
        <fullName evidence="9">NitT/TauT family transport system permease protein</fullName>
    </submittedName>
</protein>
<dbReference type="PROSITE" id="PS50928">
    <property type="entry name" value="ABC_TM1"/>
    <property type="match status" value="1"/>
</dbReference>
<evidence type="ECO:0000256" key="2">
    <source>
        <dbReference type="ARBA" id="ARBA00022448"/>
    </source>
</evidence>
<dbReference type="RefSeq" id="WP_202690563.1">
    <property type="nucleotide sequence ID" value="NZ_CP068564.1"/>
</dbReference>
<name>A0A4R3L4F1_9FIRM</name>
<dbReference type="Pfam" id="PF00528">
    <property type="entry name" value="BPD_transp_1"/>
    <property type="match status" value="1"/>
</dbReference>
<evidence type="ECO:0000313" key="9">
    <source>
        <dbReference type="EMBL" id="TCS91579.1"/>
    </source>
</evidence>
<dbReference type="Gene3D" id="1.10.3720.10">
    <property type="entry name" value="MetI-like"/>
    <property type="match status" value="1"/>
</dbReference>
<keyword evidence="5 7" id="KW-1133">Transmembrane helix</keyword>
<evidence type="ECO:0000313" key="10">
    <source>
        <dbReference type="Proteomes" id="UP000294567"/>
    </source>
</evidence>
<evidence type="ECO:0000256" key="1">
    <source>
        <dbReference type="ARBA" id="ARBA00004651"/>
    </source>
</evidence>
<keyword evidence="2 7" id="KW-0813">Transport</keyword>
<keyword evidence="10" id="KW-1185">Reference proteome</keyword>
<reference evidence="9 10" key="1">
    <citation type="submission" date="2019-03" db="EMBL/GenBank/DDBJ databases">
        <title>Genomic Encyclopedia of Type Strains, Phase IV (KMG-IV): sequencing the most valuable type-strain genomes for metagenomic binning, comparative biology and taxonomic classification.</title>
        <authorList>
            <person name="Goeker M."/>
        </authorList>
    </citation>
    <scope>NUCLEOTIDE SEQUENCE [LARGE SCALE GENOMIC DNA]</scope>
    <source>
        <strain evidence="9 10">DSM 26752</strain>
    </source>
</reference>
<comment type="caution">
    <text evidence="9">The sequence shown here is derived from an EMBL/GenBank/DDBJ whole genome shotgun (WGS) entry which is preliminary data.</text>
</comment>
<evidence type="ECO:0000256" key="7">
    <source>
        <dbReference type="RuleBase" id="RU363032"/>
    </source>
</evidence>
<evidence type="ECO:0000256" key="6">
    <source>
        <dbReference type="ARBA" id="ARBA00023136"/>
    </source>
</evidence>
<dbReference type="PANTHER" id="PTHR30151">
    <property type="entry name" value="ALKANE SULFONATE ABC TRANSPORTER-RELATED, MEMBRANE SUBUNIT"/>
    <property type="match status" value="1"/>
</dbReference>
<keyword evidence="4 7" id="KW-0812">Transmembrane</keyword>
<evidence type="ECO:0000256" key="4">
    <source>
        <dbReference type="ARBA" id="ARBA00022692"/>
    </source>
</evidence>
<feature type="domain" description="ABC transmembrane type-1" evidence="8">
    <location>
        <begin position="85"/>
        <end position="290"/>
    </location>
</feature>
<dbReference type="Proteomes" id="UP000294567">
    <property type="component" value="Unassembled WGS sequence"/>
</dbReference>
<evidence type="ECO:0000259" key="8">
    <source>
        <dbReference type="PROSITE" id="PS50928"/>
    </source>
</evidence>
<dbReference type="InterPro" id="IPR000515">
    <property type="entry name" value="MetI-like"/>
</dbReference>
<dbReference type="AlphaFoldDB" id="A0A4R3L4F1"/>
<keyword evidence="6 7" id="KW-0472">Membrane</keyword>
<feature type="transmembrane region" description="Helical" evidence="7">
    <location>
        <begin position="132"/>
        <end position="156"/>
    </location>
</feature>
<proteinExistence type="inferred from homology"/>
<dbReference type="SUPFAM" id="SSF161098">
    <property type="entry name" value="MetI-like"/>
    <property type="match status" value="1"/>
</dbReference>
<dbReference type="GO" id="GO:0005886">
    <property type="term" value="C:plasma membrane"/>
    <property type="evidence" value="ECO:0007669"/>
    <property type="project" value="UniProtKB-SubCell"/>
</dbReference>
<dbReference type="EMBL" id="SMAE01000001">
    <property type="protein sequence ID" value="TCS91579.1"/>
    <property type="molecule type" value="Genomic_DNA"/>
</dbReference>
<feature type="transmembrane region" description="Helical" evidence="7">
    <location>
        <begin position="31"/>
        <end position="49"/>
    </location>
</feature>
<comment type="similarity">
    <text evidence="7">Belongs to the binding-protein-dependent transport system permease family.</text>
</comment>
<gene>
    <name evidence="9" type="ORF">EDD65_10180</name>
</gene>
<dbReference type="CDD" id="cd06261">
    <property type="entry name" value="TM_PBP2"/>
    <property type="match status" value="1"/>
</dbReference>
<evidence type="ECO:0000256" key="5">
    <source>
        <dbReference type="ARBA" id="ARBA00022989"/>
    </source>
</evidence>